<organism evidence="11 12">
    <name type="scientific">Trichomonascus ciferrii</name>
    <dbReference type="NCBI Taxonomy" id="44093"/>
    <lineage>
        <taxon>Eukaryota</taxon>
        <taxon>Fungi</taxon>
        <taxon>Dikarya</taxon>
        <taxon>Ascomycota</taxon>
        <taxon>Saccharomycotina</taxon>
        <taxon>Dipodascomycetes</taxon>
        <taxon>Dipodascales</taxon>
        <taxon>Trichomonascaceae</taxon>
        <taxon>Trichomonascus</taxon>
        <taxon>Trichomonascus ciferrii complex</taxon>
    </lineage>
</organism>
<dbReference type="EMBL" id="SWFS01000011">
    <property type="protein sequence ID" value="KAA8917796.1"/>
    <property type="molecule type" value="Genomic_DNA"/>
</dbReference>
<feature type="region of interest" description="Disordered" evidence="10">
    <location>
        <begin position="323"/>
        <end position="343"/>
    </location>
</feature>
<dbReference type="GO" id="GO:0003712">
    <property type="term" value="F:transcription coregulator activity"/>
    <property type="evidence" value="ECO:0007669"/>
    <property type="project" value="InterPro"/>
</dbReference>
<evidence type="ECO:0000256" key="10">
    <source>
        <dbReference type="SAM" id="MobiDB-lite"/>
    </source>
</evidence>
<keyword evidence="5 8" id="KW-0804">Transcription</keyword>
<dbReference type="VEuPathDB" id="FungiDB:TRICI_000104"/>
<keyword evidence="8" id="KW-0010">Activator</keyword>
<dbReference type="GO" id="GO:0070847">
    <property type="term" value="C:core mediator complex"/>
    <property type="evidence" value="ECO:0007669"/>
    <property type="project" value="TreeGrafter"/>
</dbReference>
<gene>
    <name evidence="8" type="primary">MED17</name>
    <name evidence="11" type="ORF">TRICI_000104</name>
</gene>
<dbReference type="AlphaFoldDB" id="A0A642VEJ3"/>
<evidence type="ECO:0000256" key="2">
    <source>
        <dbReference type="ARBA" id="ARBA00005635"/>
    </source>
</evidence>
<evidence type="ECO:0000256" key="4">
    <source>
        <dbReference type="ARBA" id="ARBA00023015"/>
    </source>
</evidence>
<dbReference type="GO" id="GO:0016592">
    <property type="term" value="C:mediator complex"/>
    <property type="evidence" value="ECO:0007669"/>
    <property type="project" value="InterPro"/>
</dbReference>
<dbReference type="OrthoDB" id="5319830at2759"/>
<keyword evidence="4 8" id="KW-0805">Transcription regulation</keyword>
<keyword evidence="6 8" id="KW-0539">Nucleus</keyword>
<evidence type="ECO:0000256" key="5">
    <source>
        <dbReference type="ARBA" id="ARBA00023163"/>
    </source>
</evidence>
<name>A0A642VEJ3_9ASCO</name>
<evidence type="ECO:0000256" key="7">
    <source>
        <dbReference type="ARBA" id="ARBA00032014"/>
    </source>
</evidence>
<feature type="coiled-coil region" evidence="9">
    <location>
        <begin position="58"/>
        <end position="88"/>
    </location>
</feature>
<feature type="compositionally biased region" description="Acidic residues" evidence="10">
    <location>
        <begin position="36"/>
        <end position="50"/>
    </location>
</feature>
<keyword evidence="12" id="KW-1185">Reference proteome</keyword>
<evidence type="ECO:0000256" key="9">
    <source>
        <dbReference type="SAM" id="Coils"/>
    </source>
</evidence>
<comment type="subcellular location">
    <subcellularLocation>
        <location evidence="1 8">Nucleus</location>
    </subcellularLocation>
</comment>
<dbReference type="GO" id="GO:0006357">
    <property type="term" value="P:regulation of transcription by RNA polymerase II"/>
    <property type="evidence" value="ECO:0007669"/>
    <property type="project" value="InterPro"/>
</dbReference>
<feature type="region of interest" description="Disordered" evidence="10">
    <location>
        <begin position="34"/>
        <end position="57"/>
    </location>
</feature>
<keyword evidence="9" id="KW-0175">Coiled coil</keyword>
<reference evidence="11" key="1">
    <citation type="journal article" date="2019" name="G3 (Bethesda)">
        <title>Genome Assemblies of Two Rare Opportunistic Yeast Pathogens: Diutina rugosa (syn. Candida rugosa) and Trichomonascus ciferrii (syn. Candida ciferrii).</title>
        <authorList>
            <person name="Mixao V."/>
            <person name="Saus E."/>
            <person name="Hansen A.P."/>
            <person name="Lass-Florl C."/>
            <person name="Gabaldon T."/>
        </authorList>
    </citation>
    <scope>NUCLEOTIDE SEQUENCE</scope>
    <source>
        <strain evidence="11">CBS 4856</strain>
    </source>
</reference>
<protein>
    <recommendedName>
        <fullName evidence="3 8">Mediator of RNA polymerase II transcription subunit 17</fullName>
    </recommendedName>
    <alternativeName>
        <fullName evidence="7 8">Mediator complex subunit 17</fullName>
    </alternativeName>
</protein>
<comment type="subunit">
    <text evidence="8">Component of the Mediator complex.</text>
</comment>
<accession>A0A642VEJ3</accession>
<dbReference type="Proteomes" id="UP000761534">
    <property type="component" value="Unassembled WGS sequence"/>
</dbReference>
<dbReference type="Gene3D" id="6.10.250.2620">
    <property type="match status" value="1"/>
</dbReference>
<feature type="compositionally biased region" description="Acidic residues" evidence="10">
    <location>
        <begin position="324"/>
        <end position="336"/>
    </location>
</feature>
<evidence type="ECO:0000256" key="6">
    <source>
        <dbReference type="ARBA" id="ARBA00023242"/>
    </source>
</evidence>
<dbReference type="InterPro" id="IPR019313">
    <property type="entry name" value="Mediator_Med17"/>
</dbReference>
<dbReference type="PANTHER" id="PTHR13114:SF7">
    <property type="entry name" value="MEDIATOR OF RNA POLYMERASE II TRANSCRIPTION SUBUNIT 17"/>
    <property type="match status" value="1"/>
</dbReference>
<sequence>MLRTVIGMCEILIGRGSFANITEELLAAEVAQIEQEKDEDTAMEEVEENDEKPTDTPLEVVEEEKQDFDAARQELAQLVAQAQNESALSLDFVSLLLSVLRPAAGTTSMSPHLKHHVPVGSLGADQLSVDPPKEDRAVGGGWKVQSLGKASELLKNSAGRLKSEIDKERTYWKNVRKTANAGEVLFKIRKGDARGLGIKYGFGDAGSEYGDKGIAMIKRRHDGSMSFKFDKAKRSHVVKVSLYDTSSGDHELIGCSRYKHLLLAEDTVQEEIKNARSLVFEEELFYEIVREARRLSSHKVSVVAGKVVINLYDEDLVVELVDPTAEEEERDEDDDREVEKNPHSHKADLICNAFHILLCYAHRRNLQKRRAMPTPVSSKSKPPQSPLFILRPIIAHILHSKVLKRTTRLLEMILQTHQNSSMSLEKYSDIKSKNQHEYENSYLGTLLFPPVSTYHLDTGNGIKVTIITSSPLISYIPLYDVTAKKGSDQVLSKTGFYELNELEDWINWILKK</sequence>
<comment type="function">
    <text evidence="8">Component of the Mediator complex, a coactivator involved in the regulated transcription of nearly all RNA polymerase II-dependent genes. Mediator functions as a bridge to convey information from gene-specific regulatory proteins to the basal RNA polymerase II transcription machinery. Mediator is recruited to promoters by direct interactions with regulatory proteins and serves as a scaffold for the assembly of a functional preinitiation complex with RNA polymerase II and the general transcription factors.</text>
</comment>
<evidence type="ECO:0000313" key="11">
    <source>
        <dbReference type="EMBL" id="KAA8917796.1"/>
    </source>
</evidence>
<dbReference type="Pfam" id="PF10156">
    <property type="entry name" value="Med17"/>
    <property type="match status" value="1"/>
</dbReference>
<evidence type="ECO:0000313" key="12">
    <source>
        <dbReference type="Proteomes" id="UP000761534"/>
    </source>
</evidence>
<proteinExistence type="inferred from homology"/>
<comment type="similarity">
    <text evidence="2 8">Belongs to the Mediator complex subunit 17 family.</text>
</comment>
<evidence type="ECO:0000256" key="3">
    <source>
        <dbReference type="ARBA" id="ARBA00019610"/>
    </source>
</evidence>
<dbReference type="PANTHER" id="PTHR13114">
    <property type="entry name" value="MEDIATOR OF RNA POLYMERASE II TRANSCRIPTION SUBUNIT 17"/>
    <property type="match status" value="1"/>
</dbReference>
<evidence type="ECO:0000256" key="8">
    <source>
        <dbReference type="RuleBase" id="RU364140"/>
    </source>
</evidence>
<comment type="caution">
    <text evidence="11">The sequence shown here is derived from an EMBL/GenBank/DDBJ whole genome shotgun (WGS) entry which is preliminary data.</text>
</comment>
<evidence type="ECO:0000256" key="1">
    <source>
        <dbReference type="ARBA" id="ARBA00004123"/>
    </source>
</evidence>